<dbReference type="OrthoDB" id="799522at2"/>
<dbReference type="EMBL" id="FNRD01000003">
    <property type="protein sequence ID" value="SEA29682.1"/>
    <property type="molecule type" value="Genomic_DNA"/>
</dbReference>
<dbReference type="RefSeq" id="WP_091086267.1">
    <property type="nucleotide sequence ID" value="NZ_FNRD01000003.1"/>
</dbReference>
<reference evidence="4" key="1">
    <citation type="submission" date="2016-10" db="EMBL/GenBank/DDBJ databases">
        <authorList>
            <person name="Varghese N."/>
            <person name="Submissions S."/>
        </authorList>
    </citation>
    <scope>NUCLEOTIDE SEQUENCE [LARGE SCALE GENOMIC DNA]</scope>
    <source>
        <strain evidence="4">DSM 22376</strain>
    </source>
</reference>
<sequence>MKTLKLLAVGIILLVSSSIQAQVSVNLNIGTAPAWGPSGYAAAEYYYLPDVQAYYDVRASLFVYFGNGRWVRSRYLPRQYRNYDLYNGYKVVLNGYHGHRPYAHYNNHNQRYSAKYRNQRQRTIGHRYDDHRYANSNHRTYDNHRYAKNHRYSNDRRYADSHRSSNDRTSVRNHKKSDNHKKYDNRKSNNKKRGNHEKNNHGRR</sequence>
<dbReference type="AlphaFoldDB" id="A0A1H4A2E9"/>
<evidence type="ECO:0000256" key="2">
    <source>
        <dbReference type="SAM" id="SignalP"/>
    </source>
</evidence>
<dbReference type="STRING" id="150146.SAMN05443667_103153"/>
<accession>A0A1H4A2E9</accession>
<evidence type="ECO:0000313" key="4">
    <source>
        <dbReference type="Proteomes" id="UP000198951"/>
    </source>
</evidence>
<name>A0A1H4A2E9_9FLAO</name>
<keyword evidence="2" id="KW-0732">Signal</keyword>
<evidence type="ECO:0000256" key="1">
    <source>
        <dbReference type="SAM" id="MobiDB-lite"/>
    </source>
</evidence>
<feature type="signal peptide" evidence="2">
    <location>
        <begin position="1"/>
        <end position="21"/>
    </location>
</feature>
<feature type="compositionally biased region" description="Basic and acidic residues" evidence="1">
    <location>
        <begin position="126"/>
        <end position="145"/>
    </location>
</feature>
<evidence type="ECO:0000313" key="3">
    <source>
        <dbReference type="EMBL" id="SEA29682.1"/>
    </source>
</evidence>
<gene>
    <name evidence="3" type="ORF">SAMN05443667_103153</name>
</gene>
<keyword evidence="4" id="KW-1185">Reference proteome</keyword>
<organism evidence="3 4">
    <name type="scientific">Flavobacterium gillisiae</name>
    <dbReference type="NCBI Taxonomy" id="150146"/>
    <lineage>
        <taxon>Bacteria</taxon>
        <taxon>Pseudomonadati</taxon>
        <taxon>Bacteroidota</taxon>
        <taxon>Flavobacteriia</taxon>
        <taxon>Flavobacteriales</taxon>
        <taxon>Flavobacteriaceae</taxon>
        <taxon>Flavobacterium</taxon>
    </lineage>
</organism>
<feature type="region of interest" description="Disordered" evidence="1">
    <location>
        <begin position="125"/>
        <end position="204"/>
    </location>
</feature>
<feature type="chain" id="PRO_5011776798" evidence="2">
    <location>
        <begin position="22"/>
        <end position="204"/>
    </location>
</feature>
<protein>
    <submittedName>
        <fullName evidence="3">Uncharacterized protein</fullName>
    </submittedName>
</protein>
<dbReference type="Proteomes" id="UP000198951">
    <property type="component" value="Unassembled WGS sequence"/>
</dbReference>
<feature type="compositionally biased region" description="Basic and acidic residues" evidence="1">
    <location>
        <begin position="152"/>
        <end position="170"/>
    </location>
</feature>
<proteinExistence type="predicted"/>